<accession>A0A9D7DX61</accession>
<evidence type="ECO:0000313" key="3">
    <source>
        <dbReference type="Proteomes" id="UP000807785"/>
    </source>
</evidence>
<dbReference type="Proteomes" id="UP000807785">
    <property type="component" value="Unassembled WGS sequence"/>
</dbReference>
<comment type="caution">
    <text evidence="2">The sequence shown here is derived from an EMBL/GenBank/DDBJ whole genome shotgun (WGS) entry which is preliminary data.</text>
</comment>
<feature type="transmembrane region" description="Helical" evidence="1">
    <location>
        <begin position="302"/>
        <end position="321"/>
    </location>
</feature>
<gene>
    <name evidence="2" type="ORF">IPH26_06035</name>
</gene>
<feature type="transmembrane region" description="Helical" evidence="1">
    <location>
        <begin position="170"/>
        <end position="189"/>
    </location>
</feature>
<feature type="transmembrane region" description="Helical" evidence="1">
    <location>
        <begin position="259"/>
        <end position="281"/>
    </location>
</feature>
<keyword evidence="1" id="KW-0812">Transmembrane</keyword>
<keyword evidence="1" id="KW-0472">Membrane</keyword>
<evidence type="ECO:0000256" key="1">
    <source>
        <dbReference type="SAM" id="Phobius"/>
    </source>
</evidence>
<protein>
    <submittedName>
        <fullName evidence="2">TIGR00341 family protein</fullName>
    </submittedName>
</protein>
<feature type="transmembrane region" description="Helical" evidence="1">
    <location>
        <begin position="234"/>
        <end position="253"/>
    </location>
</feature>
<dbReference type="InterPro" id="IPR005240">
    <property type="entry name" value="DUF389"/>
</dbReference>
<organism evidence="2 3">
    <name type="scientific">Candidatus Methylophosphatis roskildensis</name>
    <dbReference type="NCBI Taxonomy" id="2899263"/>
    <lineage>
        <taxon>Bacteria</taxon>
        <taxon>Pseudomonadati</taxon>
        <taxon>Pseudomonadota</taxon>
        <taxon>Betaproteobacteria</taxon>
        <taxon>Nitrosomonadales</taxon>
        <taxon>Sterolibacteriaceae</taxon>
        <taxon>Candidatus Methylophosphatis</taxon>
    </lineage>
</organism>
<proteinExistence type="predicted"/>
<dbReference type="NCBIfam" id="TIGR00341">
    <property type="entry name" value="TIGR00341 family protein"/>
    <property type="match status" value="1"/>
</dbReference>
<evidence type="ECO:0000313" key="2">
    <source>
        <dbReference type="EMBL" id="MBK6972510.1"/>
    </source>
</evidence>
<dbReference type="PANTHER" id="PTHR20992:SF9">
    <property type="entry name" value="AT15442P-RELATED"/>
    <property type="match status" value="1"/>
</dbReference>
<dbReference type="Pfam" id="PF04087">
    <property type="entry name" value="DUF389"/>
    <property type="match status" value="1"/>
</dbReference>
<dbReference type="EMBL" id="JADJEV010000003">
    <property type="protein sequence ID" value="MBK6972510.1"/>
    <property type="molecule type" value="Genomic_DNA"/>
</dbReference>
<keyword evidence="1" id="KW-1133">Transmembrane helix</keyword>
<feature type="transmembrane region" description="Helical" evidence="1">
    <location>
        <begin position="113"/>
        <end position="129"/>
    </location>
</feature>
<sequence length="325" mass="34256">MKLIEVNADAGHIDTVSSIADKNEAADFRLGYQGDDGRQIMRILIADERAQAVLDALQRSLDKDSDARIIVIGVEVALPRPPETQRTKEESATAIREAMYEEIEKSARLDSNFLILVVLSTIVAAIGLIEDNVAVVVGAMVIAPLLGPNLALGLGTALGDTPLMLKAARTNGIGIGLALLLSVLIGLVWPVDFGSHELMARTRVGMDSVALALASGAAAVLSITTGLSSVLVGVMVAVALLPPTATLGLMLGAGQLEHALGAGLLLAVNVVCVNLAAKVVFLAKGIHPRTWWERKKARRAMVLYLLIWIASLALLVAVIYARSTK</sequence>
<feature type="transmembrane region" description="Helical" evidence="1">
    <location>
        <begin position="209"/>
        <end position="227"/>
    </location>
</feature>
<dbReference type="AlphaFoldDB" id="A0A9D7DX61"/>
<feature type="transmembrane region" description="Helical" evidence="1">
    <location>
        <begin position="135"/>
        <end position="158"/>
    </location>
</feature>
<reference evidence="2" key="1">
    <citation type="submission" date="2020-10" db="EMBL/GenBank/DDBJ databases">
        <title>Connecting structure to function with the recovery of over 1000 high-quality activated sludge metagenome-assembled genomes encoding full-length rRNA genes using long-read sequencing.</title>
        <authorList>
            <person name="Singleton C.M."/>
            <person name="Petriglieri F."/>
            <person name="Kristensen J.M."/>
            <person name="Kirkegaard R.H."/>
            <person name="Michaelsen T.Y."/>
            <person name="Andersen M.H."/>
            <person name="Karst S.M."/>
            <person name="Dueholm M.S."/>
            <person name="Nielsen P.H."/>
            <person name="Albertsen M."/>
        </authorList>
    </citation>
    <scope>NUCLEOTIDE SEQUENCE</scope>
    <source>
        <strain evidence="2">Bjer_18-Q3-R1-45_BAT3C.347</strain>
    </source>
</reference>
<dbReference type="PANTHER" id="PTHR20992">
    <property type="entry name" value="AT15442P-RELATED"/>
    <property type="match status" value="1"/>
</dbReference>
<name>A0A9D7DX61_9PROT</name>